<dbReference type="Proteomes" id="UP000325313">
    <property type="component" value="Unassembled WGS sequence"/>
</dbReference>
<dbReference type="AlphaFoldDB" id="A0A5B0LMP7"/>
<evidence type="ECO:0000313" key="1">
    <source>
        <dbReference type="EMBL" id="KAA1065802.1"/>
    </source>
</evidence>
<dbReference type="EMBL" id="VSWC01000196">
    <property type="protein sequence ID" value="KAA1065802.1"/>
    <property type="molecule type" value="Genomic_DNA"/>
</dbReference>
<protein>
    <submittedName>
        <fullName evidence="1">Uncharacterized protein</fullName>
    </submittedName>
</protein>
<organism evidence="1 3">
    <name type="scientific">Puccinia graminis f. sp. tritici</name>
    <dbReference type="NCBI Taxonomy" id="56615"/>
    <lineage>
        <taxon>Eukaryota</taxon>
        <taxon>Fungi</taxon>
        <taxon>Dikarya</taxon>
        <taxon>Basidiomycota</taxon>
        <taxon>Pucciniomycotina</taxon>
        <taxon>Pucciniomycetes</taxon>
        <taxon>Pucciniales</taxon>
        <taxon>Pucciniaceae</taxon>
        <taxon>Puccinia</taxon>
    </lineage>
</organism>
<proteinExistence type="predicted"/>
<keyword evidence="3" id="KW-1185">Reference proteome</keyword>
<gene>
    <name evidence="1" type="ORF">PGT21_010547</name>
    <name evidence="2" type="ORF">PGTUg99_003671</name>
</gene>
<comment type="caution">
    <text evidence="1">The sequence shown here is derived from an EMBL/GenBank/DDBJ whole genome shotgun (WGS) entry which is preliminary data.</text>
</comment>
<reference evidence="3 4" key="1">
    <citation type="submission" date="2019-05" db="EMBL/GenBank/DDBJ databases">
        <title>Emergence of the Ug99 lineage of the wheat stem rust pathogen through somatic hybridization.</title>
        <authorList>
            <person name="Li F."/>
            <person name="Upadhyaya N.M."/>
            <person name="Sperschneider J."/>
            <person name="Matny O."/>
            <person name="Nguyen-Phuc H."/>
            <person name="Mago R."/>
            <person name="Raley C."/>
            <person name="Miller M.E."/>
            <person name="Silverstein K.A.T."/>
            <person name="Henningsen E."/>
            <person name="Hirsch C.D."/>
            <person name="Visser B."/>
            <person name="Pretorius Z.A."/>
            <person name="Steffenson B.J."/>
            <person name="Schwessinger B."/>
            <person name="Dodds P.N."/>
            <person name="Figueroa M."/>
        </authorList>
    </citation>
    <scope>NUCLEOTIDE SEQUENCE [LARGE SCALE GENOMIC DNA]</scope>
    <source>
        <strain evidence="1">21-0</strain>
        <strain evidence="2 4">Ug99</strain>
    </source>
</reference>
<accession>A0A5B0LMP7</accession>
<sequence>MATSVDNTLIVDYRLMFFCSPHRTDIWLTNLAILGHSFVATISTNKAYQCIQSKPRVFSPIGVQREAFFWRAGREAAGSSSADMYNNIDQTLFRPSEGDARAPVIAASGLRGSLANGEVGGRLGCWEQSLKEVHGRLLVFSSGRLDEARASHYLPDSSSVVYIVTDKLIGLTCMHPSCSHTEYSLPTMSSSSTNSERVIF</sequence>
<evidence type="ECO:0000313" key="4">
    <source>
        <dbReference type="Proteomes" id="UP000325313"/>
    </source>
</evidence>
<evidence type="ECO:0000313" key="3">
    <source>
        <dbReference type="Proteomes" id="UP000324748"/>
    </source>
</evidence>
<dbReference type="EMBL" id="VDEP01000082">
    <property type="protein sequence ID" value="KAA1132340.1"/>
    <property type="molecule type" value="Genomic_DNA"/>
</dbReference>
<dbReference type="Proteomes" id="UP000324748">
    <property type="component" value="Unassembled WGS sequence"/>
</dbReference>
<name>A0A5B0LMP7_PUCGR</name>
<evidence type="ECO:0000313" key="2">
    <source>
        <dbReference type="EMBL" id="KAA1132340.1"/>
    </source>
</evidence>